<proteinExistence type="predicted"/>
<evidence type="ECO:0000256" key="2">
    <source>
        <dbReference type="SAM" id="SignalP"/>
    </source>
</evidence>
<feature type="chain" id="PRO_5039349815" evidence="2">
    <location>
        <begin position="19"/>
        <end position="185"/>
    </location>
</feature>
<organism evidence="3 4">
    <name type="scientific">Dreissena polymorpha</name>
    <name type="common">Zebra mussel</name>
    <name type="synonym">Mytilus polymorpha</name>
    <dbReference type="NCBI Taxonomy" id="45954"/>
    <lineage>
        <taxon>Eukaryota</taxon>
        <taxon>Metazoa</taxon>
        <taxon>Spiralia</taxon>
        <taxon>Lophotrochozoa</taxon>
        <taxon>Mollusca</taxon>
        <taxon>Bivalvia</taxon>
        <taxon>Autobranchia</taxon>
        <taxon>Heteroconchia</taxon>
        <taxon>Euheterodonta</taxon>
        <taxon>Imparidentia</taxon>
        <taxon>Neoheterodontei</taxon>
        <taxon>Myida</taxon>
        <taxon>Dreissenoidea</taxon>
        <taxon>Dreissenidae</taxon>
        <taxon>Dreissena</taxon>
    </lineage>
</organism>
<keyword evidence="2" id="KW-0732">Signal</keyword>
<dbReference type="AlphaFoldDB" id="A0A9D3YW44"/>
<feature type="signal peptide" evidence="2">
    <location>
        <begin position="1"/>
        <end position="18"/>
    </location>
</feature>
<dbReference type="EMBL" id="JAIWYP010000014">
    <property type="protein sequence ID" value="KAH3706135.1"/>
    <property type="molecule type" value="Genomic_DNA"/>
</dbReference>
<evidence type="ECO:0000256" key="1">
    <source>
        <dbReference type="SAM" id="MobiDB-lite"/>
    </source>
</evidence>
<dbReference type="Proteomes" id="UP000828390">
    <property type="component" value="Unassembled WGS sequence"/>
</dbReference>
<evidence type="ECO:0000313" key="4">
    <source>
        <dbReference type="Proteomes" id="UP000828390"/>
    </source>
</evidence>
<gene>
    <name evidence="3" type="ORF">DPMN_065515</name>
</gene>
<feature type="region of interest" description="Disordered" evidence="1">
    <location>
        <begin position="26"/>
        <end position="47"/>
    </location>
</feature>
<evidence type="ECO:0000313" key="3">
    <source>
        <dbReference type="EMBL" id="KAH3706135.1"/>
    </source>
</evidence>
<reference evidence="3" key="1">
    <citation type="journal article" date="2019" name="bioRxiv">
        <title>The Genome of the Zebra Mussel, Dreissena polymorpha: A Resource for Invasive Species Research.</title>
        <authorList>
            <person name="McCartney M.A."/>
            <person name="Auch B."/>
            <person name="Kono T."/>
            <person name="Mallez S."/>
            <person name="Zhang Y."/>
            <person name="Obille A."/>
            <person name="Becker A."/>
            <person name="Abrahante J.E."/>
            <person name="Garbe J."/>
            <person name="Badalamenti J.P."/>
            <person name="Herman A."/>
            <person name="Mangelson H."/>
            <person name="Liachko I."/>
            <person name="Sullivan S."/>
            <person name="Sone E.D."/>
            <person name="Koren S."/>
            <person name="Silverstein K.A.T."/>
            <person name="Beckman K.B."/>
            <person name="Gohl D.M."/>
        </authorList>
    </citation>
    <scope>NUCLEOTIDE SEQUENCE</scope>
    <source>
        <strain evidence="3">Duluth1</strain>
        <tissue evidence="3">Whole animal</tissue>
    </source>
</reference>
<name>A0A9D3YW44_DREPO</name>
<reference evidence="3" key="2">
    <citation type="submission" date="2020-11" db="EMBL/GenBank/DDBJ databases">
        <authorList>
            <person name="McCartney M.A."/>
            <person name="Auch B."/>
            <person name="Kono T."/>
            <person name="Mallez S."/>
            <person name="Becker A."/>
            <person name="Gohl D.M."/>
            <person name="Silverstein K.A.T."/>
            <person name="Koren S."/>
            <person name="Bechman K.B."/>
            <person name="Herman A."/>
            <person name="Abrahante J.E."/>
            <person name="Garbe J."/>
        </authorList>
    </citation>
    <scope>NUCLEOTIDE SEQUENCE</scope>
    <source>
        <strain evidence="3">Duluth1</strain>
        <tissue evidence="3">Whole animal</tissue>
    </source>
</reference>
<sequence>MKVAILIICLQQATRVLSREVDENDCHESDDVSSANDDNLVEGINGPMREDTCNREKESNYDKVIFRSDDSIADADMTLESGQEKQLNDAIEIFKNGMNNMLGDMLEDDSNRNLYELFAGLLAADEDDTVQPEGEPSFEYPKLQRIDPVEVGHEQWKDVGESKRVKLLTRAVHPPIFEIPPISVG</sequence>
<accession>A0A9D3YW44</accession>
<keyword evidence="4" id="KW-1185">Reference proteome</keyword>
<protein>
    <submittedName>
        <fullName evidence="3">Uncharacterized protein</fullName>
    </submittedName>
</protein>
<comment type="caution">
    <text evidence="3">The sequence shown here is derived from an EMBL/GenBank/DDBJ whole genome shotgun (WGS) entry which is preliminary data.</text>
</comment>